<dbReference type="GO" id="GO:0008794">
    <property type="term" value="F:arsenate reductase (glutaredoxin) activity"/>
    <property type="evidence" value="ECO:0007669"/>
    <property type="project" value="UniProtKB-EC"/>
</dbReference>
<dbReference type="SUPFAM" id="SSF52833">
    <property type="entry name" value="Thioredoxin-like"/>
    <property type="match status" value="1"/>
</dbReference>
<dbReference type="InterPro" id="IPR006659">
    <property type="entry name" value="Arsenate_reductase"/>
</dbReference>
<dbReference type="OrthoDB" id="9790554at2"/>
<dbReference type="EMBL" id="FXUV02000002">
    <property type="protein sequence ID" value="SNB54067.1"/>
    <property type="molecule type" value="Genomic_DNA"/>
</dbReference>
<evidence type="ECO:0000256" key="4">
    <source>
        <dbReference type="ARBA" id="ARBA00038969"/>
    </source>
</evidence>
<evidence type="ECO:0000313" key="8">
    <source>
        <dbReference type="EMBL" id="SNB54067.1"/>
    </source>
</evidence>
<dbReference type="Proteomes" id="UP000215450">
    <property type="component" value="Unassembled WGS sequence"/>
</dbReference>
<accession>A0A238HF92</accession>
<keyword evidence="2" id="KW-0059">Arsenical resistance</keyword>
<evidence type="ECO:0000313" key="7">
    <source>
        <dbReference type="EMBL" id="SMQ11856.1"/>
    </source>
</evidence>
<dbReference type="GO" id="GO:0046685">
    <property type="term" value="P:response to arsenic-containing substance"/>
    <property type="evidence" value="ECO:0007669"/>
    <property type="project" value="UniProtKB-KW"/>
</dbReference>
<dbReference type="RefSeq" id="WP_095061940.1">
    <property type="nucleotide sequence ID" value="NZ_CP123447.1"/>
</dbReference>
<dbReference type="Pfam" id="PF03960">
    <property type="entry name" value="ArsC"/>
    <property type="match status" value="1"/>
</dbReference>
<dbReference type="EC" id="1.20.4.1" evidence="4"/>
<protein>
    <recommendedName>
        <fullName evidence="5">Arsenate reductase</fullName>
        <ecNumber evidence="4">1.20.4.1</ecNumber>
    </recommendedName>
</protein>
<dbReference type="STRING" id="1522312.GCA_900177895_01264"/>
<evidence type="ECO:0000256" key="6">
    <source>
        <dbReference type="PROSITE-ProRule" id="PRU01282"/>
    </source>
</evidence>
<dbReference type="PROSITE" id="PS51353">
    <property type="entry name" value="ARSC"/>
    <property type="match status" value="1"/>
</dbReference>
<keyword evidence="3 7" id="KW-0560">Oxidoreductase</keyword>
<evidence type="ECO:0000256" key="5">
    <source>
        <dbReference type="ARBA" id="ARBA00039879"/>
    </source>
</evidence>
<dbReference type="CDD" id="cd03034">
    <property type="entry name" value="ArsC_ArsC"/>
    <property type="match status" value="1"/>
</dbReference>
<dbReference type="InterPro" id="IPR036249">
    <property type="entry name" value="Thioredoxin-like_sf"/>
</dbReference>
<evidence type="ECO:0000256" key="3">
    <source>
        <dbReference type="ARBA" id="ARBA00023002"/>
    </source>
</evidence>
<dbReference type="EMBL" id="FXUV01000010">
    <property type="protein sequence ID" value="SMQ11856.1"/>
    <property type="molecule type" value="Genomic_DNA"/>
</dbReference>
<keyword evidence="9" id="KW-1185">Reference proteome</keyword>
<dbReference type="AlphaFoldDB" id="A0A238HF92"/>
<dbReference type="Gene3D" id="3.40.30.10">
    <property type="entry name" value="Glutaredoxin"/>
    <property type="match status" value="1"/>
</dbReference>
<reference evidence="8 9" key="2">
    <citation type="submission" date="2017-06" db="EMBL/GenBank/DDBJ databases">
        <authorList>
            <person name="Kim H.J."/>
            <person name="Triplett B.A."/>
        </authorList>
    </citation>
    <scope>NUCLEOTIDE SEQUENCE [LARGE SCALE GENOMIC DNA]</scope>
    <source>
        <strain evidence="8">Kingella_eburonensis</strain>
    </source>
</reference>
<comment type="similarity">
    <text evidence="1 6">Belongs to the ArsC family.</text>
</comment>
<sequence length="107" mass="12301">MNIKIYHNPNCSKSRATLELIRNAGIEPQIIEYLQTPPDERTLRELLSQMNFTAQDLVREPERFSGCDNDEIIATMLREPSLINRPIVVSDKGVRLCRPPELVLELL</sequence>
<organism evidence="7">
    <name type="scientific">Kingella negevensis</name>
    <dbReference type="NCBI Taxonomy" id="1522312"/>
    <lineage>
        <taxon>Bacteria</taxon>
        <taxon>Pseudomonadati</taxon>
        <taxon>Pseudomonadota</taxon>
        <taxon>Betaproteobacteria</taxon>
        <taxon>Neisseriales</taxon>
        <taxon>Neisseriaceae</taxon>
        <taxon>Kingella</taxon>
    </lineage>
</organism>
<name>A0A238HF92_9NEIS</name>
<evidence type="ECO:0000313" key="9">
    <source>
        <dbReference type="Proteomes" id="UP000215450"/>
    </source>
</evidence>
<evidence type="ECO:0000256" key="2">
    <source>
        <dbReference type="ARBA" id="ARBA00022849"/>
    </source>
</evidence>
<evidence type="ECO:0000256" key="1">
    <source>
        <dbReference type="ARBA" id="ARBA00007198"/>
    </source>
</evidence>
<dbReference type="PANTHER" id="PTHR30041:SF5">
    <property type="entry name" value="ARSENATE REDUCTASE-RELATED"/>
    <property type="match status" value="1"/>
</dbReference>
<proteinExistence type="inferred from homology"/>
<dbReference type="PANTHER" id="PTHR30041">
    <property type="entry name" value="ARSENATE REDUCTASE"/>
    <property type="match status" value="1"/>
</dbReference>
<dbReference type="InterPro" id="IPR006660">
    <property type="entry name" value="Arsenate_reductase-like"/>
</dbReference>
<gene>
    <name evidence="7" type="primary">arsC</name>
    <name evidence="8" type="ORF">KEBURONENSIS_00739</name>
    <name evidence="7" type="ORF">KEBURONENSIS_00860</name>
</gene>
<reference evidence="7" key="1">
    <citation type="submission" date="2017-05" db="EMBL/GenBank/DDBJ databases">
        <authorList>
            <person name="Song R."/>
            <person name="Chenine A.L."/>
            <person name="Ruprecht R.M."/>
        </authorList>
    </citation>
    <scope>NUCLEOTIDE SEQUENCE</scope>
    <source>
        <strain evidence="7">Kingella_eburonensis</strain>
    </source>
</reference>